<feature type="transmembrane region" description="Helical" evidence="1">
    <location>
        <begin position="37"/>
        <end position="58"/>
    </location>
</feature>
<keyword evidence="3" id="KW-1185">Reference proteome</keyword>
<gene>
    <name evidence="2" type="ORF">ACFQGU_09935</name>
</gene>
<evidence type="ECO:0000313" key="2">
    <source>
        <dbReference type="EMBL" id="MFC6238199.1"/>
    </source>
</evidence>
<evidence type="ECO:0000313" key="3">
    <source>
        <dbReference type="Proteomes" id="UP001596138"/>
    </source>
</evidence>
<organism evidence="2 3">
    <name type="scientific">Longivirga aurantiaca</name>
    <dbReference type="NCBI Taxonomy" id="1837743"/>
    <lineage>
        <taxon>Bacteria</taxon>
        <taxon>Bacillati</taxon>
        <taxon>Actinomycetota</taxon>
        <taxon>Actinomycetes</taxon>
        <taxon>Sporichthyales</taxon>
        <taxon>Sporichthyaceae</taxon>
        <taxon>Longivirga</taxon>
    </lineage>
</organism>
<reference evidence="3" key="1">
    <citation type="journal article" date="2019" name="Int. J. Syst. Evol. Microbiol.">
        <title>The Global Catalogue of Microorganisms (GCM) 10K type strain sequencing project: providing services to taxonomists for standard genome sequencing and annotation.</title>
        <authorList>
            <consortium name="The Broad Institute Genomics Platform"/>
            <consortium name="The Broad Institute Genome Sequencing Center for Infectious Disease"/>
            <person name="Wu L."/>
            <person name="Ma J."/>
        </authorList>
    </citation>
    <scope>NUCLEOTIDE SEQUENCE [LARGE SCALE GENOMIC DNA]</scope>
    <source>
        <strain evidence="3">CGMCC 4.7317</strain>
    </source>
</reference>
<keyword evidence="1" id="KW-0812">Transmembrane</keyword>
<evidence type="ECO:0000256" key="1">
    <source>
        <dbReference type="SAM" id="Phobius"/>
    </source>
</evidence>
<proteinExistence type="predicted"/>
<keyword evidence="1" id="KW-0472">Membrane</keyword>
<dbReference type="RefSeq" id="WP_386766201.1">
    <property type="nucleotide sequence ID" value="NZ_JBHSTI010000008.1"/>
</dbReference>
<dbReference type="EMBL" id="JBHSTI010000008">
    <property type="protein sequence ID" value="MFC6238199.1"/>
    <property type="molecule type" value="Genomic_DNA"/>
</dbReference>
<comment type="caution">
    <text evidence="2">The sequence shown here is derived from an EMBL/GenBank/DDBJ whole genome shotgun (WGS) entry which is preliminary data.</text>
</comment>
<keyword evidence="1" id="KW-1133">Transmembrane helix</keyword>
<sequence>MLGMPTLAAVGWMGAWQAATTLPGVPNWDSDVTWAPLMLLFLGPALLVLAVLASPAWVRPRDQGMARTARLRVITGCQALVVFLFGFGTEWWSTGGFPRPGTSSASSCSRRPSS</sequence>
<protein>
    <submittedName>
        <fullName evidence="2">Uncharacterized protein</fullName>
    </submittedName>
</protein>
<feature type="transmembrane region" description="Helical" evidence="1">
    <location>
        <begin position="70"/>
        <end position="88"/>
    </location>
</feature>
<dbReference type="Proteomes" id="UP001596138">
    <property type="component" value="Unassembled WGS sequence"/>
</dbReference>
<name>A0ABW1T0Y6_9ACTN</name>
<accession>A0ABW1T0Y6</accession>